<evidence type="ECO:0000256" key="7">
    <source>
        <dbReference type="PIRSR" id="PIRSR005536-2"/>
    </source>
</evidence>
<evidence type="ECO:0000256" key="6">
    <source>
        <dbReference type="PIRSR" id="PIRSR005536-1"/>
    </source>
</evidence>
<dbReference type="Pfam" id="PF16874">
    <property type="entry name" value="Glyco_hydro_36C"/>
    <property type="match status" value="1"/>
</dbReference>
<comment type="caution">
    <text evidence="10">The sequence shown here is derived from an EMBL/GenBank/DDBJ whole genome shotgun (WGS) entry which is preliminary data.</text>
</comment>
<dbReference type="EC" id="3.2.1.22" evidence="2 5"/>
<dbReference type="GO" id="GO:0004557">
    <property type="term" value="F:alpha-galactosidase activity"/>
    <property type="evidence" value="ECO:0007669"/>
    <property type="project" value="UniProtKB-UniRule"/>
</dbReference>
<comment type="catalytic activity">
    <reaction evidence="1 5">
        <text>Hydrolysis of terminal, non-reducing alpha-D-galactose residues in alpha-D-galactosides, including galactose oligosaccharides, galactomannans and galactolipids.</text>
        <dbReference type="EC" id="3.2.1.22"/>
    </reaction>
</comment>
<dbReference type="Proteomes" id="UP000017938">
    <property type="component" value="Unassembled WGS sequence"/>
</dbReference>
<feature type="binding site" evidence="7">
    <location>
        <position position="443"/>
    </location>
    <ligand>
        <name>substrate</name>
    </ligand>
</feature>
<dbReference type="Gene3D" id="3.20.20.70">
    <property type="entry name" value="Aldolase class I"/>
    <property type="match status" value="1"/>
</dbReference>
<dbReference type="SUPFAM" id="SSF51445">
    <property type="entry name" value="(Trans)glycosidases"/>
    <property type="match status" value="1"/>
</dbReference>
<dbReference type="InterPro" id="IPR013785">
    <property type="entry name" value="Aldolase_TIM"/>
</dbReference>
<feature type="domain" description="Glycosyl hydrolase family 36 N-terminal" evidence="9">
    <location>
        <begin position="29"/>
        <end position="284"/>
    </location>
</feature>
<feature type="binding site" evidence="7">
    <location>
        <begin position="476"/>
        <end position="480"/>
    </location>
    <ligand>
        <name>substrate</name>
    </ligand>
</feature>
<evidence type="ECO:0000259" key="8">
    <source>
        <dbReference type="Pfam" id="PF16874"/>
    </source>
</evidence>
<dbReference type="PANTHER" id="PTHR43053">
    <property type="entry name" value="GLYCOSIDASE FAMILY 31"/>
    <property type="match status" value="1"/>
</dbReference>
<dbReference type="InterPro" id="IPR038417">
    <property type="entry name" value="Alpga-gal_N_sf"/>
</dbReference>
<keyword evidence="4 5" id="KW-0326">Glycosidase</keyword>
<evidence type="ECO:0000313" key="11">
    <source>
        <dbReference type="Proteomes" id="UP000017938"/>
    </source>
</evidence>
<evidence type="ECO:0000259" key="9">
    <source>
        <dbReference type="Pfam" id="PF16875"/>
    </source>
</evidence>
<dbReference type="Pfam" id="PF16875">
    <property type="entry name" value="Glyco_hydro_36N"/>
    <property type="match status" value="1"/>
</dbReference>
<dbReference type="InterPro" id="IPR000111">
    <property type="entry name" value="Glyco_hydro_27/36_CS"/>
</dbReference>
<evidence type="ECO:0000256" key="5">
    <source>
        <dbReference type="PIRNR" id="PIRNR005536"/>
    </source>
</evidence>
<evidence type="ECO:0000256" key="4">
    <source>
        <dbReference type="ARBA" id="ARBA00023295"/>
    </source>
</evidence>
<proteinExistence type="inferred from homology"/>
<dbReference type="InterPro" id="IPR031704">
    <property type="entry name" value="Glyco_hydro_36_N"/>
</dbReference>
<evidence type="ECO:0000256" key="3">
    <source>
        <dbReference type="ARBA" id="ARBA00022801"/>
    </source>
</evidence>
<dbReference type="Gene3D" id="2.60.40.1180">
    <property type="entry name" value="Golgi alpha-mannosidase II"/>
    <property type="match status" value="1"/>
</dbReference>
<dbReference type="EMBL" id="CBFW010000405">
    <property type="protein sequence ID" value="CDC76900.1"/>
    <property type="molecule type" value="Genomic_DNA"/>
</dbReference>
<feature type="binding site" evidence="7">
    <location>
        <position position="548"/>
    </location>
    <ligand>
        <name>substrate</name>
    </ligand>
</feature>
<sequence length="737" mass="84021">MPIHYQEECRCFHLSTPGSSYLISVEQEGYLLHQYYGKRINDNITYRSQRRWHSSFHAQNPHMASDFSTDTAPMEYGTFGCGDLRVPALRVTNSDGNSCTDLRFVGFRIYPSKICPKSFPTLYLEEDNQADTLEIDMLDSLTGLKVTLFYTVFRDHDVIARRVEIKNNSAFSLWLENVKSLCLSFPTCDYDMIHLYGFWGKERMVERTPLVHGIQSISSNRGVSGHLHNPFVALAKQNATEESGDVYGFSLIWSGDFAIHSETDADDGFRLVMGLAEESFSWELHPEECFQSPEAVMTYSDSGIGDMSRKLHRLFHQHLIAPNRKGLKNPLLINSWEAAYFDFDEEKLYSFALRAKEMGIEMLVMDDGWFGRRNNDRSSLGDWTVNENKLRHGLPELVNQIHALGLKFGIWFEPEMISPDSDLFRSHPDWCLNAPGREPSNCRNQFILDISRPEVRDNIWEQMDKILSSCLIDYVKWDFNRNFSEAASRGLDAAHQKELNYRFTLGTYDLQNRLISKYPQILLENCAGGGGRFDPAMLFFSPQIWCSDNTDPLDRLFIQFGTSLAYPCSTMGAHVSASTRAGLETKGIVAGWGTHGYELDPNRYTDAERDVVKQQVKNYHRFYDLTHTGDLYRLVSPFDNRHFCAWAFVSPDKSEALVTIVNLYPSMKDNRFLYLRGLNPQKKYGCEAISAPSLPSAKGPAGLALYGSTWMNAGINLTCASQETGVALQFYLKEIQT</sequence>
<dbReference type="AlphaFoldDB" id="R6TXI8"/>
<dbReference type="PANTHER" id="PTHR43053:SF3">
    <property type="entry name" value="ALPHA-GALACTOSIDASE C-RELATED"/>
    <property type="match status" value="1"/>
</dbReference>
<dbReference type="InterPro" id="IPR013780">
    <property type="entry name" value="Glyco_hydro_b"/>
</dbReference>
<reference evidence="10" key="1">
    <citation type="submission" date="2012-11" db="EMBL/GenBank/DDBJ databases">
        <title>Dependencies among metagenomic species, viruses, plasmids and units of genetic variation.</title>
        <authorList>
            <person name="Nielsen H.B."/>
            <person name="Almeida M."/>
            <person name="Juncker A.S."/>
            <person name="Rasmussen S."/>
            <person name="Li J."/>
            <person name="Sunagawa S."/>
            <person name="Plichta D."/>
            <person name="Gautier L."/>
            <person name="Le Chatelier E."/>
            <person name="Peletier E."/>
            <person name="Bonde I."/>
            <person name="Nielsen T."/>
            <person name="Manichanh C."/>
            <person name="Arumugam M."/>
            <person name="Batto J."/>
            <person name="Santos M.B.Q.D."/>
            <person name="Blom N."/>
            <person name="Borruel N."/>
            <person name="Burgdorf K.S."/>
            <person name="Boumezbeur F."/>
            <person name="Casellas F."/>
            <person name="Dore J."/>
            <person name="Guarner F."/>
            <person name="Hansen T."/>
            <person name="Hildebrand F."/>
            <person name="Kaas R.S."/>
            <person name="Kennedy S."/>
            <person name="Kristiansen K."/>
            <person name="Kultima J.R."/>
            <person name="Leonard P."/>
            <person name="Levenez F."/>
            <person name="Lund O."/>
            <person name="Moumen B."/>
            <person name="Le Paslier D."/>
            <person name="Pons N."/>
            <person name="Pedersen O."/>
            <person name="Prifti E."/>
            <person name="Qin J."/>
            <person name="Raes J."/>
            <person name="Tap J."/>
            <person name="Tims S."/>
            <person name="Ussery D.W."/>
            <person name="Yamada T."/>
            <person name="MetaHit consortium"/>
            <person name="Renault P."/>
            <person name="Sicheritz-Ponten T."/>
            <person name="Bork P."/>
            <person name="Wang J."/>
            <person name="Brunak S."/>
            <person name="Ehrlich S.D."/>
        </authorList>
    </citation>
    <scope>NUCLEOTIDE SEQUENCE [LARGE SCALE GENOMIC DNA]</scope>
</reference>
<dbReference type="CDD" id="cd14791">
    <property type="entry name" value="GH36"/>
    <property type="match status" value="1"/>
</dbReference>
<organism evidence="10 11">
    <name type="scientific">Candidatus Colimorpha enterica</name>
    <dbReference type="NCBI Taxonomy" id="3083063"/>
    <lineage>
        <taxon>Bacteria</taxon>
        <taxon>Pseudomonadati</taxon>
        <taxon>Bacteroidota</taxon>
        <taxon>Bacteroidia</taxon>
        <taxon>Bacteroidales</taxon>
        <taxon>Candidatus Colimorpha</taxon>
    </lineage>
</organism>
<keyword evidence="3 5" id="KW-0378">Hydrolase</keyword>
<evidence type="ECO:0000256" key="1">
    <source>
        <dbReference type="ARBA" id="ARBA00001255"/>
    </source>
</evidence>
<feature type="binding site" evidence="7">
    <location>
        <begin position="366"/>
        <end position="367"/>
    </location>
    <ligand>
        <name>substrate</name>
    </ligand>
</feature>
<evidence type="ECO:0000313" key="10">
    <source>
        <dbReference type="EMBL" id="CDC76900.1"/>
    </source>
</evidence>
<feature type="binding site" evidence="7">
    <location>
        <position position="199"/>
    </location>
    <ligand>
        <name>substrate</name>
    </ligand>
</feature>
<dbReference type="InterPro" id="IPR002252">
    <property type="entry name" value="Glyco_hydro_36"/>
</dbReference>
<dbReference type="InterPro" id="IPR031705">
    <property type="entry name" value="Glyco_hydro_36_C"/>
</dbReference>
<name>R6TXI8_9BACT</name>
<feature type="active site" description="Proton donor" evidence="6">
    <location>
        <position position="548"/>
    </location>
</feature>
<dbReference type="STRING" id="1263015.BN580_00209"/>
<dbReference type="FunFam" id="3.20.20.70:FF:000118">
    <property type="entry name" value="Alpha-galactosidase"/>
    <property type="match status" value="1"/>
</dbReference>
<evidence type="ECO:0000256" key="2">
    <source>
        <dbReference type="ARBA" id="ARBA00012755"/>
    </source>
</evidence>
<dbReference type="InterPro" id="IPR017853">
    <property type="entry name" value="GH"/>
</dbReference>
<gene>
    <name evidence="10" type="ORF">BN580_00209</name>
</gene>
<dbReference type="Gene3D" id="2.70.98.60">
    <property type="entry name" value="alpha-galactosidase from lactobacil brevis"/>
    <property type="match status" value="1"/>
</dbReference>
<dbReference type="GO" id="GO:0016052">
    <property type="term" value="P:carbohydrate catabolic process"/>
    <property type="evidence" value="ECO:0007669"/>
    <property type="project" value="InterPro"/>
</dbReference>
<dbReference type="PRINTS" id="PR00743">
    <property type="entry name" value="GLHYDRLASE36"/>
</dbReference>
<accession>R6TXI8</accession>
<comment type="similarity">
    <text evidence="5">Belongs to the glycosyl hydrolase.</text>
</comment>
<dbReference type="InterPro" id="IPR050985">
    <property type="entry name" value="Alpha-glycosidase_related"/>
</dbReference>
<feature type="active site" description="Nucleophile" evidence="6">
    <location>
        <position position="478"/>
    </location>
</feature>
<feature type="domain" description="Glycosyl hydrolase family 36 C-terminal" evidence="8">
    <location>
        <begin position="644"/>
        <end position="718"/>
    </location>
</feature>
<dbReference type="Pfam" id="PF02065">
    <property type="entry name" value="Melibiase"/>
    <property type="match status" value="1"/>
</dbReference>
<dbReference type="PROSITE" id="PS00512">
    <property type="entry name" value="ALPHA_GALACTOSIDASE"/>
    <property type="match status" value="1"/>
</dbReference>
<protein>
    <recommendedName>
        <fullName evidence="2 5">Alpha-galactosidase</fullName>
        <ecNumber evidence="2 5">3.2.1.22</ecNumber>
    </recommendedName>
</protein>
<dbReference type="PIRSF" id="PIRSF005536">
    <property type="entry name" value="Agal"/>
    <property type="match status" value="1"/>
</dbReference>
<feature type="binding site" evidence="7">
    <location>
        <position position="526"/>
    </location>
    <ligand>
        <name>substrate</name>
    </ligand>
</feature>